<dbReference type="GeneID" id="30171961"/>
<accession>A0A1B9I418</accession>
<reference evidence="2" key="2">
    <citation type="submission" date="2013-07" db="EMBL/GenBank/DDBJ databases">
        <authorList>
            <consortium name="The Broad Institute Genome Sequencing Platform"/>
            <person name="Cuomo C."/>
            <person name="Litvintseva A."/>
            <person name="Chen Y."/>
            <person name="Heitman J."/>
            <person name="Sun S."/>
            <person name="Springer D."/>
            <person name="Dromer F."/>
            <person name="Young S.K."/>
            <person name="Zeng Q."/>
            <person name="Gargeya S."/>
            <person name="Fitzgerald M."/>
            <person name="Abouelleil A."/>
            <person name="Alvarado L."/>
            <person name="Berlin A.M."/>
            <person name="Chapman S.B."/>
            <person name="Dewar J."/>
            <person name="Goldberg J."/>
            <person name="Griggs A."/>
            <person name="Gujja S."/>
            <person name="Hansen M."/>
            <person name="Howarth C."/>
            <person name="Imamovic A."/>
            <person name="Larimer J."/>
            <person name="McCowan C."/>
            <person name="Murphy C."/>
            <person name="Pearson M."/>
            <person name="Priest M."/>
            <person name="Roberts A."/>
            <person name="Saif S."/>
            <person name="Shea T."/>
            <person name="Sykes S."/>
            <person name="Wortman J."/>
            <person name="Nusbaum C."/>
            <person name="Birren B."/>
        </authorList>
    </citation>
    <scope>NUCLEOTIDE SEQUENCE</scope>
    <source>
        <strain evidence="2">CBS 10737</strain>
    </source>
</reference>
<proteinExistence type="predicted"/>
<evidence type="ECO:0000313" key="3">
    <source>
        <dbReference type="Proteomes" id="UP000094020"/>
    </source>
</evidence>
<name>A0A1B9I418_9TREE</name>
<keyword evidence="3" id="KW-1185">Reference proteome</keyword>
<reference evidence="1" key="1">
    <citation type="submission" date="2013-07" db="EMBL/GenBank/DDBJ databases">
        <title>The Genome Sequence of Cryptococcus pinus CBS10737.</title>
        <authorList>
            <consortium name="The Broad Institute Genome Sequencing Platform"/>
            <person name="Cuomo C."/>
            <person name="Litvintseva A."/>
            <person name="Chen Y."/>
            <person name="Heitman J."/>
            <person name="Sun S."/>
            <person name="Springer D."/>
            <person name="Dromer F."/>
            <person name="Young S.K."/>
            <person name="Zeng Q."/>
            <person name="Gargeya S."/>
            <person name="Fitzgerald M."/>
            <person name="Abouelleil A."/>
            <person name="Alvarado L."/>
            <person name="Berlin A.M."/>
            <person name="Chapman S.B."/>
            <person name="Dewar J."/>
            <person name="Goldberg J."/>
            <person name="Griggs A."/>
            <person name="Gujja S."/>
            <person name="Hansen M."/>
            <person name="Howarth C."/>
            <person name="Imamovic A."/>
            <person name="Larimer J."/>
            <person name="McCowan C."/>
            <person name="Murphy C."/>
            <person name="Pearson M."/>
            <person name="Priest M."/>
            <person name="Roberts A."/>
            <person name="Saif S."/>
            <person name="Shea T."/>
            <person name="Sykes S."/>
            <person name="Wortman J."/>
            <person name="Nusbaum C."/>
            <person name="Birren B."/>
        </authorList>
    </citation>
    <scope>NUCLEOTIDE SEQUENCE [LARGE SCALE GENOMIC DNA]</scope>
    <source>
        <strain evidence="1">CBS 10737</strain>
    </source>
</reference>
<dbReference type="EMBL" id="KI894010">
    <property type="protein sequence ID" value="OCF50273.1"/>
    <property type="molecule type" value="Genomic_DNA"/>
</dbReference>
<reference evidence="1" key="3">
    <citation type="submission" date="2016-07" db="EMBL/GenBank/DDBJ databases">
        <title>Evolution of pathogenesis and genome organization in the Tremellales.</title>
        <authorList>
            <person name="Cuomo C."/>
            <person name="Litvintseva A."/>
            <person name="Heitman J."/>
            <person name="Chen Y."/>
            <person name="Sun S."/>
            <person name="Springer D."/>
            <person name="Dromer F."/>
            <person name="Young S."/>
            <person name="Zeng Q."/>
            <person name="Chapman S."/>
            <person name="Gujja S."/>
            <person name="Saif S."/>
            <person name="Birren B."/>
        </authorList>
    </citation>
    <scope>NUCLEOTIDE SEQUENCE</scope>
    <source>
        <strain evidence="1">CBS 10737</strain>
    </source>
</reference>
<dbReference type="AlphaFoldDB" id="A0A1B9I418"/>
<evidence type="ECO:0000313" key="1">
    <source>
        <dbReference type="EMBL" id="OCF50273.1"/>
    </source>
</evidence>
<dbReference type="Proteomes" id="UP000094020">
    <property type="component" value="Chromosome 7"/>
</dbReference>
<protein>
    <submittedName>
        <fullName evidence="1">Uncharacterized protein</fullName>
    </submittedName>
</protein>
<gene>
    <name evidence="1" type="ORF">I206_03592</name>
    <name evidence="2" type="ORF">I206_105505</name>
</gene>
<dbReference type="EMBL" id="CP144525">
    <property type="protein sequence ID" value="WWC71547.1"/>
    <property type="molecule type" value="Genomic_DNA"/>
</dbReference>
<dbReference type="RefSeq" id="XP_019011492.1">
    <property type="nucleotide sequence ID" value="XM_019155338.1"/>
</dbReference>
<organism evidence="1">
    <name type="scientific">Kwoniella pini CBS 10737</name>
    <dbReference type="NCBI Taxonomy" id="1296096"/>
    <lineage>
        <taxon>Eukaryota</taxon>
        <taxon>Fungi</taxon>
        <taxon>Dikarya</taxon>
        <taxon>Basidiomycota</taxon>
        <taxon>Agaricomycotina</taxon>
        <taxon>Tremellomycetes</taxon>
        <taxon>Tremellales</taxon>
        <taxon>Cryptococcaceae</taxon>
        <taxon>Kwoniella</taxon>
    </lineage>
</organism>
<reference evidence="2" key="4">
    <citation type="submission" date="2024-02" db="EMBL/GenBank/DDBJ databases">
        <title>Comparative genomics of Cryptococcus and Kwoniella reveals pathogenesis evolution and contrasting modes of karyotype evolution via chromosome fusion or intercentromeric recombination.</title>
        <authorList>
            <person name="Coelho M.A."/>
            <person name="David-Palma M."/>
            <person name="Shea T."/>
            <person name="Bowers K."/>
            <person name="McGinley-Smith S."/>
            <person name="Mohammad A.W."/>
            <person name="Gnirke A."/>
            <person name="Yurkov A.M."/>
            <person name="Nowrousian M."/>
            <person name="Sun S."/>
            <person name="Cuomo C.A."/>
            <person name="Heitman J."/>
        </authorList>
    </citation>
    <scope>NUCLEOTIDE SEQUENCE</scope>
    <source>
        <strain evidence="2">CBS 10737</strain>
    </source>
</reference>
<evidence type="ECO:0000313" key="2">
    <source>
        <dbReference type="EMBL" id="WWC71547.1"/>
    </source>
</evidence>
<sequence length="124" mass="13937">MQSNQVAIATSALLVREGQTNFAPFTQPDLSIAHVQWLQVLKSRMDQLENARELSLNFDLGGTFIDSDLVAPLEELVDEARRMVYSLNGEMRRRSEGNLPPWIINKISYEISKSKMARANSAGQ</sequence>
<dbReference type="OrthoDB" id="2570279at2759"/>
<dbReference type="KEGG" id="kpin:30171961"/>